<dbReference type="InterPro" id="IPR010982">
    <property type="entry name" value="Lambda_DNA-bd_dom_sf"/>
</dbReference>
<evidence type="ECO:0000313" key="4">
    <source>
        <dbReference type="Proteomes" id="UP000053433"/>
    </source>
</evidence>
<feature type="domain" description="HTH cro/C1-type" evidence="2">
    <location>
        <begin position="10"/>
        <end position="64"/>
    </location>
</feature>
<evidence type="ECO:0000256" key="1">
    <source>
        <dbReference type="ARBA" id="ARBA00023125"/>
    </source>
</evidence>
<dbReference type="Proteomes" id="UP000053433">
    <property type="component" value="Unassembled WGS sequence"/>
</dbReference>
<dbReference type="SUPFAM" id="SSF47413">
    <property type="entry name" value="lambda repressor-like DNA-binding domains"/>
    <property type="match status" value="1"/>
</dbReference>
<comment type="caution">
    <text evidence="3">The sequence shown here is derived from an EMBL/GenBank/DDBJ whole genome shotgun (WGS) entry which is preliminary data.</text>
</comment>
<protein>
    <recommendedName>
        <fullName evidence="2">HTH cro/C1-type domain-containing protein</fullName>
    </recommendedName>
</protein>
<name>A0A0W7TVS7_9FIRM</name>
<reference evidence="3 4" key="1">
    <citation type="submission" date="2015-10" db="EMBL/GenBank/DDBJ databases">
        <title>A novel member of the family Ruminococcaceae isolated from human faeces.</title>
        <authorList>
            <person name="Shkoporov A.N."/>
            <person name="Chaplin A.V."/>
            <person name="Motuzova O.V."/>
            <person name="Kafarskaia L.I."/>
            <person name="Efimov B.A."/>
        </authorList>
    </citation>
    <scope>NUCLEOTIDE SEQUENCE [LARGE SCALE GENOMIC DNA]</scope>
    <source>
        <strain evidence="3 4">668</strain>
    </source>
</reference>
<proteinExistence type="predicted"/>
<dbReference type="PROSITE" id="PS50943">
    <property type="entry name" value="HTH_CROC1"/>
    <property type="match status" value="1"/>
</dbReference>
<dbReference type="PANTHER" id="PTHR46558:SF11">
    <property type="entry name" value="HTH-TYPE TRANSCRIPTIONAL REGULATOR XRE"/>
    <property type="match status" value="1"/>
</dbReference>
<sequence length="236" mass="27008">MDQRKIGEFIAAMRKEQGLTQEELGYRLGVTNKTISRWETGKYMPDIDKLQDLSSMLKISVNELLTGERIFDTTVFMQKADENLIEALSAASLSISKTKKTIRDNICTAYSLHDMNIVALEVHENEMTMRTQSGMIRATEPYDQPNGYVEFKNVDWDFCYVYILDFTGNTGNFCGEKVFLRDFISSFTDMSFSVVDEVFGYNQTTLFGDLIIGDKAKECIIGIYHLGDMIYVEEQE</sequence>
<dbReference type="AlphaFoldDB" id="A0A0W7TVS7"/>
<dbReference type="EMBL" id="LMUA01000001">
    <property type="protein sequence ID" value="KUE77940.1"/>
    <property type="molecule type" value="Genomic_DNA"/>
</dbReference>
<gene>
    <name evidence="3" type="ORF">ASJ35_01300</name>
</gene>
<evidence type="ECO:0000259" key="2">
    <source>
        <dbReference type="PROSITE" id="PS50943"/>
    </source>
</evidence>
<dbReference type="Pfam" id="PF01381">
    <property type="entry name" value="HTH_3"/>
    <property type="match status" value="1"/>
</dbReference>
<dbReference type="SMART" id="SM00530">
    <property type="entry name" value="HTH_XRE"/>
    <property type="match status" value="1"/>
</dbReference>
<accession>A0A0W7TVS7</accession>
<dbReference type="RefSeq" id="WP_058722641.1">
    <property type="nucleotide sequence ID" value="NZ_LMUA01000001.1"/>
</dbReference>
<keyword evidence="1" id="KW-0238">DNA-binding</keyword>
<dbReference type="InterPro" id="IPR001387">
    <property type="entry name" value="Cro/C1-type_HTH"/>
</dbReference>
<dbReference type="Gene3D" id="1.10.260.40">
    <property type="entry name" value="lambda repressor-like DNA-binding domains"/>
    <property type="match status" value="1"/>
</dbReference>
<evidence type="ECO:0000313" key="3">
    <source>
        <dbReference type="EMBL" id="KUE77940.1"/>
    </source>
</evidence>
<dbReference type="CDD" id="cd00093">
    <property type="entry name" value="HTH_XRE"/>
    <property type="match status" value="1"/>
</dbReference>
<organism evidence="3 4">
    <name type="scientific">Ruthenibacterium lactatiformans</name>
    <dbReference type="NCBI Taxonomy" id="1550024"/>
    <lineage>
        <taxon>Bacteria</taxon>
        <taxon>Bacillati</taxon>
        <taxon>Bacillota</taxon>
        <taxon>Clostridia</taxon>
        <taxon>Eubacteriales</taxon>
        <taxon>Oscillospiraceae</taxon>
        <taxon>Ruthenibacterium</taxon>
    </lineage>
</organism>
<dbReference type="PANTHER" id="PTHR46558">
    <property type="entry name" value="TRACRIPTIONAL REGULATORY PROTEIN-RELATED-RELATED"/>
    <property type="match status" value="1"/>
</dbReference>
<dbReference type="GO" id="GO:0003677">
    <property type="term" value="F:DNA binding"/>
    <property type="evidence" value="ECO:0007669"/>
    <property type="project" value="UniProtKB-KW"/>
</dbReference>